<dbReference type="Proteomes" id="UP001058650">
    <property type="component" value="Plasmid unnamed"/>
</dbReference>
<feature type="compositionally biased region" description="Polar residues" evidence="1">
    <location>
        <begin position="243"/>
        <end position="252"/>
    </location>
</feature>
<feature type="compositionally biased region" description="Basic and acidic residues" evidence="1">
    <location>
        <begin position="224"/>
        <end position="242"/>
    </location>
</feature>
<evidence type="ECO:0000256" key="1">
    <source>
        <dbReference type="SAM" id="MobiDB-lite"/>
    </source>
</evidence>
<keyword evidence="2" id="KW-0472">Membrane</keyword>
<feature type="region of interest" description="Disordered" evidence="1">
    <location>
        <begin position="159"/>
        <end position="341"/>
    </location>
</feature>
<feature type="transmembrane region" description="Helical" evidence="2">
    <location>
        <begin position="16"/>
        <end position="40"/>
    </location>
</feature>
<organism evidence="3 4">
    <name type="scientific">Laceyella sacchari</name>
    <name type="common">Thermoactinomyces thalpophilus</name>
    <dbReference type="NCBI Taxonomy" id="37482"/>
    <lineage>
        <taxon>Bacteria</taxon>
        <taxon>Bacillati</taxon>
        <taxon>Bacillota</taxon>
        <taxon>Bacilli</taxon>
        <taxon>Bacillales</taxon>
        <taxon>Thermoactinomycetaceae</taxon>
        <taxon>Laceyella</taxon>
    </lineage>
</organism>
<reference evidence="3" key="1">
    <citation type="submission" date="2022-08" db="EMBL/GenBank/DDBJ databases">
        <title>The complete genome sequence of the thermophilic bacterium Laceyella sacchari FBKL4.010 reveals the basis for tetramethylpyrazine biosynthesis in Moutai-flavor Daqu.</title>
        <authorList>
            <person name="Li D."/>
            <person name="Huang W."/>
            <person name="Wang C."/>
            <person name="Qiu S."/>
        </authorList>
    </citation>
    <scope>NUCLEOTIDE SEQUENCE</scope>
    <source>
        <strain evidence="3">FBKL4.014</strain>
        <plasmid evidence="3">unnamed</plasmid>
    </source>
</reference>
<keyword evidence="2" id="KW-0812">Transmembrane</keyword>
<accession>A0ABY5U9M7</accession>
<keyword evidence="2" id="KW-1133">Transmembrane helix</keyword>
<feature type="compositionally biased region" description="Basic and acidic residues" evidence="1">
    <location>
        <begin position="195"/>
        <end position="216"/>
    </location>
</feature>
<name>A0ABY5U9M7_LACSH</name>
<evidence type="ECO:0000313" key="4">
    <source>
        <dbReference type="Proteomes" id="UP001058650"/>
    </source>
</evidence>
<dbReference type="RefSeq" id="WP_259436819.1">
    <property type="nucleotide sequence ID" value="NZ_CP103867.1"/>
</dbReference>
<geneLocation type="plasmid" evidence="3 4">
    <name>unnamed</name>
</geneLocation>
<sequence length="391" mass="44506">MIKKWIKETAKKIFNLYTAVVIATYVVFLCNMAISYFHAWGLFSDIGHFPGLFAYIAVVAFDTVFAVCVLIISKAKIKKIEVGGAVWFGAVFGGAITGWSNVRASMGETEWYQLVTFQFSKISPQGWESMIAGLSTLVSLIAIESLLSWMTEHKDKFIPASNTEQKPSFAEHKRTEQIPPEQIEQTDAEPNMPIAEHRTKIDSIEQPHHTEHERTKLQIIEQTNLKERPNTEQKDENTEHEPIQQTLVSDATEQAEIEQPNSKDRTAQTEQIEHKVELNEQTNNTEHRTTEQDSIEHKQGSNTEQPNIEQSKGKIEQTNKPKRRTKKSNTNLYVVRSNKTSKTEQAAQCALEWLEQNKEFTVRDLADELGCAVSTAQNALNKARERYQKQA</sequence>
<keyword evidence="3" id="KW-0614">Plasmid</keyword>
<evidence type="ECO:0000313" key="3">
    <source>
        <dbReference type="EMBL" id="UWE05325.1"/>
    </source>
</evidence>
<keyword evidence="4" id="KW-1185">Reference proteome</keyword>
<feature type="transmembrane region" description="Helical" evidence="2">
    <location>
        <begin position="84"/>
        <end position="102"/>
    </location>
</feature>
<protein>
    <recommendedName>
        <fullName evidence="5">DUF2637 domain-containing protein</fullName>
    </recommendedName>
</protein>
<feature type="compositionally biased region" description="Polar residues" evidence="1">
    <location>
        <begin position="328"/>
        <end position="341"/>
    </location>
</feature>
<evidence type="ECO:0000256" key="2">
    <source>
        <dbReference type="SAM" id="Phobius"/>
    </source>
</evidence>
<feature type="transmembrane region" description="Helical" evidence="2">
    <location>
        <begin position="52"/>
        <end position="72"/>
    </location>
</feature>
<proteinExistence type="predicted"/>
<evidence type="ECO:0008006" key="5">
    <source>
        <dbReference type="Google" id="ProtNLM"/>
    </source>
</evidence>
<feature type="compositionally biased region" description="Basic and acidic residues" evidence="1">
    <location>
        <begin position="285"/>
        <end position="299"/>
    </location>
</feature>
<dbReference type="EMBL" id="CP103867">
    <property type="protein sequence ID" value="UWE05325.1"/>
    <property type="molecule type" value="Genomic_DNA"/>
</dbReference>
<feature type="compositionally biased region" description="Polar residues" evidence="1">
    <location>
        <begin position="300"/>
        <end position="310"/>
    </location>
</feature>
<feature type="compositionally biased region" description="Basic and acidic residues" evidence="1">
    <location>
        <begin position="261"/>
        <end position="278"/>
    </location>
</feature>
<feature type="transmembrane region" description="Helical" evidence="2">
    <location>
        <begin position="130"/>
        <end position="149"/>
    </location>
</feature>
<gene>
    <name evidence="3" type="ORF">NYR52_16535</name>
</gene>